<keyword evidence="2" id="KW-1185">Reference proteome</keyword>
<evidence type="ECO:0000313" key="2">
    <source>
        <dbReference type="Proteomes" id="UP000700908"/>
    </source>
</evidence>
<dbReference type="RefSeq" id="WP_222199771.1">
    <property type="nucleotide sequence ID" value="NZ_JAIMFO010000007.1"/>
</dbReference>
<evidence type="ECO:0008006" key="3">
    <source>
        <dbReference type="Google" id="ProtNLM"/>
    </source>
</evidence>
<comment type="caution">
    <text evidence="1">The sequence shown here is derived from an EMBL/GenBank/DDBJ whole genome shotgun (WGS) entry which is preliminary data.</text>
</comment>
<reference evidence="1 2" key="1">
    <citation type="submission" date="2021-08" db="EMBL/GenBank/DDBJ databases">
        <title>Collinsella faecalis sp. nov. isolated from swine faeces.</title>
        <authorList>
            <person name="Oh B.S."/>
            <person name="Lee J.H."/>
        </authorList>
    </citation>
    <scope>NUCLEOTIDE SEQUENCE [LARGE SCALE GENOMIC DNA]</scope>
    <source>
        <strain evidence="1 2">AGMB00827</strain>
    </source>
</reference>
<name>A0ABS7MNT1_9ACTN</name>
<organism evidence="1 2">
    <name type="scientific">Collinsella ureilytica</name>
    <dbReference type="NCBI Taxonomy" id="2869515"/>
    <lineage>
        <taxon>Bacteria</taxon>
        <taxon>Bacillati</taxon>
        <taxon>Actinomycetota</taxon>
        <taxon>Coriobacteriia</taxon>
        <taxon>Coriobacteriales</taxon>
        <taxon>Coriobacteriaceae</taxon>
        <taxon>Collinsella</taxon>
    </lineage>
</organism>
<gene>
    <name evidence="1" type="ORF">K6V98_06870</name>
</gene>
<dbReference type="EMBL" id="JAIMFO010000007">
    <property type="protein sequence ID" value="MBY4798065.1"/>
    <property type="molecule type" value="Genomic_DNA"/>
</dbReference>
<evidence type="ECO:0000313" key="1">
    <source>
        <dbReference type="EMBL" id="MBY4798065.1"/>
    </source>
</evidence>
<accession>A0ABS7MNT1</accession>
<protein>
    <recommendedName>
        <fullName evidence="3">DUF697 domain-containing protein</fullName>
    </recommendedName>
</protein>
<proteinExistence type="predicted"/>
<sequence>MRFPLDALFGVVKTGFAARKDSLGSVRVVLIVDPAVDKSLIATMRDAFMPEVPSASVRVFAVADASGAVRAGCDVAVILSAGSPEVASVAQEAVVTGTPTVVVARDAAETTFVQEHSTLLGRVVSKHDAQLISKLGAWIIQHTDRVDALASAFAFLRARASRQAIEAAAMSNAITGALVFVPGADFPVMAATQIGMMSRLASIHDEPLSWERAFEGVALVGTGLILRQLVRPLARRAGMFSFAVKGIAGGASTYLMGLVLSEFYRRGSDRPQVSAAFKKAAASIQRLGASRLLSSGRAA</sequence>
<dbReference type="Proteomes" id="UP000700908">
    <property type="component" value="Unassembled WGS sequence"/>
</dbReference>